<feature type="domain" description="Peptidase M28" evidence="4">
    <location>
        <begin position="201"/>
        <end position="392"/>
    </location>
</feature>
<dbReference type="PANTHER" id="PTHR12147:SF26">
    <property type="entry name" value="PEPTIDASE M28 DOMAIN-CONTAINING PROTEIN"/>
    <property type="match status" value="1"/>
</dbReference>
<evidence type="ECO:0000313" key="5">
    <source>
        <dbReference type="EMBL" id="CAF4017250.1"/>
    </source>
</evidence>
<evidence type="ECO:0000256" key="1">
    <source>
        <dbReference type="ARBA" id="ARBA00001947"/>
    </source>
</evidence>
<comment type="similarity">
    <text evidence="2">Belongs to the peptidase M28 family. M28B subfamily.</text>
</comment>
<feature type="transmembrane region" description="Helical" evidence="3">
    <location>
        <begin position="435"/>
        <end position="459"/>
    </location>
</feature>
<protein>
    <recommendedName>
        <fullName evidence="4">Peptidase M28 domain-containing protein</fullName>
    </recommendedName>
</protein>
<comment type="cofactor">
    <cofactor evidence="1">
        <name>Zn(2+)</name>
        <dbReference type="ChEBI" id="CHEBI:29105"/>
    </cofactor>
</comment>
<comment type="caution">
    <text evidence="5">The sequence shown here is derived from an EMBL/GenBank/DDBJ whole genome shotgun (WGS) entry which is preliminary data.</text>
</comment>
<dbReference type="PANTHER" id="PTHR12147">
    <property type="entry name" value="METALLOPEPTIDASE M28 FAMILY MEMBER"/>
    <property type="match status" value="1"/>
</dbReference>
<dbReference type="Gene3D" id="3.40.630.10">
    <property type="entry name" value="Zn peptidases"/>
    <property type="match status" value="1"/>
</dbReference>
<sequence length="935" mass="107548">QDYYPCEHVIISARDSFCLYFGKNFFSRQQLHIESMEKQVEEIMLLPTQSETQRQSENQTFLRLQTSTNDYTSDEQHQHIIARLIKPTNLQILYKNLFLWVFLLGCVFLLAGPAALHFSYVLPAAKSRTIPLDEFSEERARDHYPNLTQHGPRVIYTRADYLARAYLISQIYRIQNLTTKSIRFEISLQDFFVSDTNELQNIAVRVSNPNSSYDTPCLMLTAHYDSVEFSPGGSDDGSGVVILLELLSNLVNDPTITFIDVHLIVLFTSAEEFGLSGARKFVTNHPWKDNVRRFINIDSIGGNEKAILFRAKPSQLVKDYGKVKRPHANVMGDELVALSGSDTDYSVFTETGSLLGYDFAYYIDGYSYHTMIDKPSIVESGALQHLGENTLMLSRNILLGHVNLRQPETIIDDDNVIYFDILGLHLVSYTISTSVIIQSIIIGFVVLIGILMILIDHIWYNENANTNDFSSVYFYFKYPLVMRILSTILFFICYLLSILIGILFALGVAFIMWHIRPLSWYGNSTLAFFLYGLPCLIGIILSEALWTCLRRAFLSKYPKKNPMELNTINHINRLCFNFERHWALLLIFVSFMSISIYTGIRSLYIILLWSIFICPIYLLLILCEFYWRWMKKKIFTIFNEQGWYWLFAPYIVSLIPLTHTLEMSSRIVRLAIPIMGRTMDQKIPQDFIICVIIIFPAALFFLVFIPNMQRIMNYSRTLIILIISFVIVFLVACTRQAFTITHPKLILLEHTSQANYSLNNSMKPPMAIPVYSEKAFITIQSFDNFVLTPMLDEISSKTGYSLNNISCSTTTKCSFDDTFNRTKPFREVEFTSINNFSNYRFTIRHSSSYFIDVTPPKFSIMTILNSMIIPRTETIIDVQLISAIVPLNLKLTLERCDLNDSPFLVSLTEKLPHIVLLGGPSCQAIRDILILSVYR</sequence>
<gene>
    <name evidence="5" type="ORF">OVN521_LOCUS15980</name>
</gene>
<feature type="transmembrane region" description="Helical" evidence="3">
    <location>
        <begin position="683"/>
        <end position="705"/>
    </location>
</feature>
<dbReference type="GO" id="GO:0008235">
    <property type="term" value="F:metalloexopeptidase activity"/>
    <property type="evidence" value="ECO:0007669"/>
    <property type="project" value="InterPro"/>
</dbReference>
<feature type="transmembrane region" description="Helical" evidence="3">
    <location>
        <begin position="642"/>
        <end position="661"/>
    </location>
</feature>
<evidence type="ECO:0000313" key="6">
    <source>
        <dbReference type="Proteomes" id="UP000663866"/>
    </source>
</evidence>
<feature type="transmembrane region" description="Helical" evidence="3">
    <location>
        <begin position="480"/>
        <end position="513"/>
    </location>
</feature>
<feature type="transmembrane region" description="Helical" evidence="3">
    <location>
        <begin position="525"/>
        <end position="549"/>
    </location>
</feature>
<feature type="transmembrane region" description="Helical" evidence="3">
    <location>
        <begin position="97"/>
        <end position="122"/>
    </location>
</feature>
<reference evidence="5" key="1">
    <citation type="submission" date="2021-02" db="EMBL/GenBank/DDBJ databases">
        <authorList>
            <person name="Nowell W R."/>
        </authorList>
    </citation>
    <scope>NUCLEOTIDE SEQUENCE</scope>
</reference>
<organism evidence="5 6">
    <name type="scientific">Rotaria magnacalcarata</name>
    <dbReference type="NCBI Taxonomy" id="392030"/>
    <lineage>
        <taxon>Eukaryota</taxon>
        <taxon>Metazoa</taxon>
        <taxon>Spiralia</taxon>
        <taxon>Gnathifera</taxon>
        <taxon>Rotifera</taxon>
        <taxon>Eurotatoria</taxon>
        <taxon>Bdelloidea</taxon>
        <taxon>Philodinida</taxon>
        <taxon>Philodinidae</taxon>
        <taxon>Rotaria</taxon>
    </lineage>
</organism>
<dbReference type="Proteomes" id="UP000663866">
    <property type="component" value="Unassembled WGS sequence"/>
</dbReference>
<feature type="transmembrane region" description="Helical" evidence="3">
    <location>
        <begin position="717"/>
        <end position="738"/>
    </location>
</feature>
<feature type="transmembrane region" description="Helical" evidence="3">
    <location>
        <begin position="606"/>
        <end position="630"/>
    </location>
</feature>
<keyword evidence="3" id="KW-0812">Transmembrane</keyword>
<evidence type="ECO:0000256" key="2">
    <source>
        <dbReference type="ARBA" id="ARBA00005634"/>
    </source>
</evidence>
<dbReference type="InterPro" id="IPR045175">
    <property type="entry name" value="M28_fam"/>
</dbReference>
<evidence type="ECO:0000256" key="3">
    <source>
        <dbReference type="SAM" id="Phobius"/>
    </source>
</evidence>
<dbReference type="InterPro" id="IPR007484">
    <property type="entry name" value="Peptidase_M28"/>
</dbReference>
<keyword evidence="3" id="KW-0472">Membrane</keyword>
<keyword evidence="6" id="KW-1185">Reference proteome</keyword>
<dbReference type="GO" id="GO:0006508">
    <property type="term" value="P:proteolysis"/>
    <property type="evidence" value="ECO:0007669"/>
    <property type="project" value="InterPro"/>
</dbReference>
<evidence type="ECO:0000259" key="4">
    <source>
        <dbReference type="Pfam" id="PF04389"/>
    </source>
</evidence>
<keyword evidence="3" id="KW-1133">Transmembrane helix</keyword>
<feature type="transmembrane region" description="Helical" evidence="3">
    <location>
        <begin position="582"/>
        <end position="600"/>
    </location>
</feature>
<feature type="non-terminal residue" evidence="5">
    <location>
        <position position="1"/>
    </location>
</feature>
<name>A0A819Q2A0_9BILA</name>
<dbReference type="EMBL" id="CAJOBG010002607">
    <property type="protein sequence ID" value="CAF4017250.1"/>
    <property type="molecule type" value="Genomic_DNA"/>
</dbReference>
<dbReference type="Pfam" id="PF04389">
    <property type="entry name" value="Peptidase_M28"/>
    <property type="match status" value="1"/>
</dbReference>
<proteinExistence type="inferred from homology"/>
<dbReference type="SUPFAM" id="SSF53187">
    <property type="entry name" value="Zn-dependent exopeptidases"/>
    <property type="match status" value="1"/>
</dbReference>
<dbReference type="AlphaFoldDB" id="A0A819Q2A0"/>
<accession>A0A819Q2A0</accession>